<dbReference type="SUPFAM" id="SSF75516">
    <property type="entry name" value="Pheromone-binding domain of LuxR-like quorum-sensing transcription factors"/>
    <property type="match status" value="1"/>
</dbReference>
<evidence type="ECO:0000313" key="5">
    <source>
        <dbReference type="EMBL" id="SHK58699.1"/>
    </source>
</evidence>
<keyword evidence="1" id="KW-0805">Transcription regulation</keyword>
<dbReference type="PANTHER" id="PTHR44688:SF16">
    <property type="entry name" value="DNA-BINDING TRANSCRIPTIONAL ACTIVATOR DEVR_DOSR"/>
    <property type="match status" value="1"/>
</dbReference>
<proteinExistence type="predicted"/>
<dbReference type="InterPro" id="IPR036388">
    <property type="entry name" value="WH-like_DNA-bd_sf"/>
</dbReference>
<feature type="domain" description="HTH luxR-type" evidence="4">
    <location>
        <begin position="192"/>
        <end position="257"/>
    </location>
</feature>
<dbReference type="InterPro" id="IPR005143">
    <property type="entry name" value="TF_LuxR_autoind-bd_dom"/>
</dbReference>
<evidence type="ECO:0000256" key="1">
    <source>
        <dbReference type="ARBA" id="ARBA00023015"/>
    </source>
</evidence>
<dbReference type="Pfam" id="PF03472">
    <property type="entry name" value="Autoind_bind"/>
    <property type="match status" value="1"/>
</dbReference>
<reference evidence="5 6" key="1">
    <citation type="submission" date="2016-11" db="EMBL/GenBank/DDBJ databases">
        <authorList>
            <person name="Varghese N."/>
            <person name="Submissions S."/>
        </authorList>
    </citation>
    <scope>NUCLEOTIDE SEQUENCE [LARGE SCALE GENOMIC DNA]</scope>
    <source>
        <strain evidence="5 6">DSM 29620</strain>
    </source>
</reference>
<dbReference type="SMART" id="SM00421">
    <property type="entry name" value="HTH_LUXR"/>
    <property type="match status" value="1"/>
</dbReference>
<evidence type="ECO:0000256" key="3">
    <source>
        <dbReference type="ARBA" id="ARBA00023163"/>
    </source>
</evidence>
<dbReference type="GO" id="GO:0006355">
    <property type="term" value="P:regulation of DNA-templated transcription"/>
    <property type="evidence" value="ECO:0007669"/>
    <property type="project" value="InterPro"/>
</dbReference>
<protein>
    <submittedName>
        <fullName evidence="5">Autoinducer binding domain-containing protein</fullName>
    </submittedName>
</protein>
<keyword evidence="6" id="KW-1185">Reference proteome</keyword>
<organism evidence="5 6">
    <name type="scientific">Lutimaribacter pacificus</name>
    <dbReference type="NCBI Taxonomy" id="391948"/>
    <lineage>
        <taxon>Bacteria</taxon>
        <taxon>Pseudomonadati</taxon>
        <taxon>Pseudomonadota</taxon>
        <taxon>Alphaproteobacteria</taxon>
        <taxon>Rhodobacterales</taxon>
        <taxon>Roseobacteraceae</taxon>
        <taxon>Lutimaribacter</taxon>
    </lineage>
</organism>
<dbReference type="Proteomes" id="UP000324252">
    <property type="component" value="Unassembled WGS sequence"/>
</dbReference>
<dbReference type="GO" id="GO:0003677">
    <property type="term" value="F:DNA binding"/>
    <property type="evidence" value="ECO:0007669"/>
    <property type="project" value="UniProtKB-KW"/>
</dbReference>
<name>A0A1H0DY37_9RHOB</name>
<accession>A0A1H0DY37</accession>
<dbReference type="Gene3D" id="1.10.10.10">
    <property type="entry name" value="Winged helix-like DNA-binding domain superfamily/Winged helix DNA-binding domain"/>
    <property type="match status" value="1"/>
</dbReference>
<dbReference type="PROSITE" id="PS00622">
    <property type="entry name" value="HTH_LUXR_1"/>
    <property type="match status" value="1"/>
</dbReference>
<evidence type="ECO:0000259" key="4">
    <source>
        <dbReference type="PROSITE" id="PS50043"/>
    </source>
</evidence>
<dbReference type="EMBL" id="FQZZ01000006">
    <property type="protein sequence ID" value="SHK58699.1"/>
    <property type="molecule type" value="Genomic_DNA"/>
</dbReference>
<gene>
    <name evidence="5" type="ORF">SAMN05444142_106277</name>
</gene>
<sequence>MALKQHGLSGHLDPLDWFATAARAPDKSAAWDRLQRIFSQLGVDSAGVVHGMPLRLGAFPRNDEMMGCLVTQEWHNYYQTRTDLIADDILARHLFTSRKPKYVDLTDASTLPYKPVRKEERDMIRLVADHGMRQSFAVSFADGRTGRISILMINKLAGRPGNLKELVENHLGALHRAAQFFLEGLEVRGMADSDPPGRLGNRERDCLQWAATGRTTQEIADITGLCDDTVNEYFASAKRKLGASNRTQAVVRAITLGLIVP</sequence>
<dbReference type="Pfam" id="PF00196">
    <property type="entry name" value="GerE"/>
    <property type="match status" value="1"/>
</dbReference>
<dbReference type="PANTHER" id="PTHR44688">
    <property type="entry name" value="DNA-BINDING TRANSCRIPTIONAL ACTIVATOR DEVR_DOSR"/>
    <property type="match status" value="1"/>
</dbReference>
<dbReference type="RefSeq" id="WP_149787149.1">
    <property type="nucleotide sequence ID" value="NZ_FNIO01000002.1"/>
</dbReference>
<dbReference type="OrthoDB" id="9803630at2"/>
<dbReference type="CDD" id="cd06170">
    <property type="entry name" value="LuxR_C_like"/>
    <property type="match status" value="1"/>
</dbReference>
<keyword evidence="3" id="KW-0804">Transcription</keyword>
<dbReference type="AlphaFoldDB" id="A0A1H0DY37"/>
<dbReference type="PROSITE" id="PS50043">
    <property type="entry name" value="HTH_LUXR_2"/>
    <property type="match status" value="1"/>
</dbReference>
<evidence type="ECO:0000313" key="6">
    <source>
        <dbReference type="Proteomes" id="UP000324252"/>
    </source>
</evidence>
<dbReference type="InterPro" id="IPR016032">
    <property type="entry name" value="Sig_transdc_resp-reg_C-effctor"/>
</dbReference>
<dbReference type="InterPro" id="IPR000792">
    <property type="entry name" value="Tscrpt_reg_LuxR_C"/>
</dbReference>
<evidence type="ECO:0000256" key="2">
    <source>
        <dbReference type="ARBA" id="ARBA00023125"/>
    </source>
</evidence>
<keyword evidence="2" id="KW-0238">DNA-binding</keyword>
<dbReference type="PRINTS" id="PR00038">
    <property type="entry name" value="HTHLUXR"/>
</dbReference>
<dbReference type="InterPro" id="IPR036693">
    <property type="entry name" value="TF_LuxR_autoind-bd_dom_sf"/>
</dbReference>
<dbReference type="SUPFAM" id="SSF46894">
    <property type="entry name" value="C-terminal effector domain of the bipartite response regulators"/>
    <property type="match status" value="1"/>
</dbReference>
<dbReference type="Gene3D" id="3.30.450.80">
    <property type="entry name" value="Transcription factor LuxR-like, autoinducer-binding domain"/>
    <property type="match status" value="1"/>
</dbReference>